<dbReference type="PIRSF" id="PIRSF006603">
    <property type="entry name" value="DinF"/>
    <property type="match status" value="1"/>
</dbReference>
<feature type="transmembrane region" description="Helical" evidence="7">
    <location>
        <begin position="424"/>
        <end position="444"/>
    </location>
</feature>
<dbReference type="CDD" id="cd13138">
    <property type="entry name" value="MATE_yoeA_like"/>
    <property type="match status" value="1"/>
</dbReference>
<keyword evidence="2" id="KW-0813">Transport</keyword>
<comment type="caution">
    <text evidence="8">The sequence shown here is derived from an EMBL/GenBank/DDBJ whole genome shotgun (WGS) entry which is preliminary data.</text>
</comment>
<keyword evidence="3" id="KW-1003">Cell membrane</keyword>
<feature type="transmembrane region" description="Helical" evidence="7">
    <location>
        <begin position="61"/>
        <end position="84"/>
    </location>
</feature>
<evidence type="ECO:0000256" key="7">
    <source>
        <dbReference type="SAM" id="Phobius"/>
    </source>
</evidence>
<evidence type="ECO:0000256" key="4">
    <source>
        <dbReference type="ARBA" id="ARBA00022692"/>
    </source>
</evidence>
<dbReference type="Pfam" id="PF01554">
    <property type="entry name" value="MatE"/>
    <property type="match status" value="2"/>
</dbReference>
<evidence type="ECO:0000313" key="8">
    <source>
        <dbReference type="EMBL" id="MDI6453014.1"/>
    </source>
</evidence>
<dbReference type="Proteomes" id="UP001431532">
    <property type="component" value="Unassembled WGS sequence"/>
</dbReference>
<keyword evidence="5 7" id="KW-1133">Transmembrane helix</keyword>
<keyword evidence="6 7" id="KW-0472">Membrane</keyword>
<evidence type="ECO:0000256" key="1">
    <source>
        <dbReference type="ARBA" id="ARBA00004651"/>
    </source>
</evidence>
<feature type="transmembrane region" description="Helical" evidence="7">
    <location>
        <begin position="358"/>
        <end position="382"/>
    </location>
</feature>
<protein>
    <submittedName>
        <fullName evidence="8">MATE family efflux transporter</fullName>
    </submittedName>
</protein>
<comment type="subcellular location">
    <subcellularLocation>
        <location evidence="1">Cell membrane</location>
        <topology evidence="1">Multi-pass membrane protein</topology>
    </subcellularLocation>
</comment>
<feature type="transmembrane region" description="Helical" evidence="7">
    <location>
        <begin position="253"/>
        <end position="275"/>
    </location>
</feature>
<feature type="transmembrane region" description="Helical" evidence="7">
    <location>
        <begin position="287"/>
        <end position="306"/>
    </location>
</feature>
<keyword evidence="4 7" id="KW-0812">Transmembrane</keyword>
<dbReference type="RefSeq" id="WP_282839441.1">
    <property type="nucleotide sequence ID" value="NZ_JASCXW010000015.1"/>
</dbReference>
<evidence type="ECO:0000256" key="6">
    <source>
        <dbReference type="ARBA" id="ARBA00023136"/>
    </source>
</evidence>
<gene>
    <name evidence="8" type="ORF">QJ521_05530</name>
</gene>
<feature type="transmembrane region" description="Helical" evidence="7">
    <location>
        <begin position="327"/>
        <end position="352"/>
    </location>
</feature>
<dbReference type="PANTHER" id="PTHR43549">
    <property type="entry name" value="MULTIDRUG RESISTANCE PROTEIN YPNP-RELATED"/>
    <property type="match status" value="1"/>
</dbReference>
<sequence length="459" mass="50093">MTKDEKKRNLILKDPNIYKGLFILAIPLMLNNFIKTIHDVIDMYFVSEIPGFSADAVSSISLTFPVVFTFISLGIGLSAAGTALISQHVGSGQMEQAKKYATNLVILSLIAGIILNVFSYIGAPLIMRLMGTEGFVFENSVKYLQIRSFELPVVFLFFAFTSIRQSSGDTVTPVIYGVITMIVNIILSPILISTLGFGVAGAAYATLFANVVIMPLGLLQLFRSKSGVTIAWKYLKLDAFVSSKIINTAVPAALGQAFTAIGFAVMNGIIVSYGVQTVAAFSVGNRLSSLILHPIMAIGGVLAAYLGQNIGNQNIERAKESFKKAMILSVGLMVVGSALILNFREFFASFFIKDDPVALALTAEYMFFLLIGLPLMAVFQTFMGTFNGTGNTKFTFILTITRLWILRVPLVFFFKYFTDLGSSGIWYAMLASNLIIAFVGLFLYSKVDFKPKVSIERTA</sequence>
<dbReference type="GO" id="GO:0042910">
    <property type="term" value="F:xenobiotic transmembrane transporter activity"/>
    <property type="evidence" value="ECO:0007669"/>
    <property type="project" value="InterPro"/>
</dbReference>
<name>A0AAW6U8N0_9MOLU</name>
<keyword evidence="9" id="KW-1185">Reference proteome</keyword>
<dbReference type="GO" id="GO:0015297">
    <property type="term" value="F:antiporter activity"/>
    <property type="evidence" value="ECO:0007669"/>
    <property type="project" value="InterPro"/>
</dbReference>
<evidence type="ECO:0000256" key="2">
    <source>
        <dbReference type="ARBA" id="ARBA00022448"/>
    </source>
</evidence>
<dbReference type="InterPro" id="IPR048279">
    <property type="entry name" value="MdtK-like"/>
</dbReference>
<reference evidence="8" key="1">
    <citation type="submission" date="2023-05" db="EMBL/GenBank/DDBJ databases">
        <title>Mariniplasma microaerophilum sp. nov., a novel anaerobic mollicute isolated from terrestrial mud volcano, Taman Peninsula, Russia.</title>
        <authorList>
            <person name="Khomyakova M.A."/>
            <person name="Merkel A.Y."/>
            <person name="Slobodkin A.I."/>
        </authorList>
    </citation>
    <scope>NUCLEOTIDE SEQUENCE</scope>
    <source>
        <strain evidence="8">M4Ah</strain>
    </source>
</reference>
<feature type="transmembrane region" description="Helical" evidence="7">
    <location>
        <begin position="104"/>
        <end position="123"/>
    </location>
</feature>
<evidence type="ECO:0000256" key="5">
    <source>
        <dbReference type="ARBA" id="ARBA00022989"/>
    </source>
</evidence>
<feature type="transmembrane region" description="Helical" evidence="7">
    <location>
        <begin position="143"/>
        <end position="163"/>
    </location>
</feature>
<evidence type="ECO:0000256" key="3">
    <source>
        <dbReference type="ARBA" id="ARBA00022475"/>
    </source>
</evidence>
<evidence type="ECO:0000313" key="9">
    <source>
        <dbReference type="Proteomes" id="UP001431532"/>
    </source>
</evidence>
<organism evidence="8 9">
    <name type="scientific">Peloplasma aerotolerans</name>
    <dbReference type="NCBI Taxonomy" id="3044389"/>
    <lineage>
        <taxon>Bacteria</taxon>
        <taxon>Bacillati</taxon>
        <taxon>Mycoplasmatota</taxon>
        <taxon>Mollicutes</taxon>
        <taxon>Acholeplasmatales</taxon>
        <taxon>Acholeplasmataceae</taxon>
        <taxon>Peloplasma</taxon>
    </lineage>
</organism>
<dbReference type="EMBL" id="JASCXW010000015">
    <property type="protein sequence ID" value="MDI6453014.1"/>
    <property type="molecule type" value="Genomic_DNA"/>
</dbReference>
<dbReference type="AlphaFoldDB" id="A0AAW6U8N0"/>
<feature type="transmembrane region" description="Helical" evidence="7">
    <location>
        <begin position="203"/>
        <end position="222"/>
    </location>
</feature>
<proteinExistence type="predicted"/>
<dbReference type="PANTHER" id="PTHR43549:SF2">
    <property type="entry name" value="MULTIDRUG RESISTANCE PROTEIN NORM-RELATED"/>
    <property type="match status" value="1"/>
</dbReference>
<feature type="transmembrane region" description="Helical" evidence="7">
    <location>
        <begin position="175"/>
        <end position="197"/>
    </location>
</feature>
<feature type="transmembrane region" description="Helical" evidence="7">
    <location>
        <begin position="394"/>
        <end position="418"/>
    </location>
</feature>
<accession>A0AAW6U8N0</accession>
<dbReference type="InterPro" id="IPR052031">
    <property type="entry name" value="Membrane_Transporter-Flippase"/>
</dbReference>
<dbReference type="InterPro" id="IPR002528">
    <property type="entry name" value="MATE_fam"/>
</dbReference>
<dbReference type="NCBIfam" id="TIGR00797">
    <property type="entry name" value="matE"/>
    <property type="match status" value="1"/>
</dbReference>
<dbReference type="GO" id="GO:0005886">
    <property type="term" value="C:plasma membrane"/>
    <property type="evidence" value="ECO:0007669"/>
    <property type="project" value="UniProtKB-SubCell"/>
</dbReference>
<feature type="transmembrane region" description="Helical" evidence="7">
    <location>
        <begin position="21"/>
        <end position="41"/>
    </location>
</feature>